<dbReference type="InterPro" id="IPR007055">
    <property type="entry name" value="BON_dom"/>
</dbReference>
<proteinExistence type="predicted"/>
<dbReference type="AlphaFoldDB" id="A0A5M3W7R7"/>
<gene>
    <name evidence="2" type="ORF">Acor_63480</name>
</gene>
<keyword evidence="3" id="KW-1185">Reference proteome</keyword>
<reference evidence="2 3" key="1">
    <citation type="submission" date="2019-10" db="EMBL/GenBank/DDBJ databases">
        <title>Whole genome shotgun sequence of Acrocarpospora corrugata NBRC 13972.</title>
        <authorList>
            <person name="Ichikawa N."/>
            <person name="Kimura A."/>
            <person name="Kitahashi Y."/>
            <person name="Komaki H."/>
            <person name="Oguchi A."/>
        </authorList>
    </citation>
    <scope>NUCLEOTIDE SEQUENCE [LARGE SCALE GENOMIC DNA]</scope>
    <source>
        <strain evidence="2 3">NBRC 13972</strain>
    </source>
</reference>
<comment type="caution">
    <text evidence="2">The sequence shown here is derived from an EMBL/GenBank/DDBJ whole genome shotgun (WGS) entry which is preliminary data.</text>
</comment>
<feature type="domain" description="BON" evidence="1">
    <location>
        <begin position="85"/>
        <end position="153"/>
    </location>
</feature>
<evidence type="ECO:0000259" key="1">
    <source>
        <dbReference type="PROSITE" id="PS50914"/>
    </source>
</evidence>
<dbReference type="Pfam" id="PF04972">
    <property type="entry name" value="BON"/>
    <property type="match status" value="1"/>
</dbReference>
<dbReference type="Proteomes" id="UP000334990">
    <property type="component" value="Unassembled WGS sequence"/>
</dbReference>
<organism evidence="2 3">
    <name type="scientific">Acrocarpospora corrugata</name>
    <dbReference type="NCBI Taxonomy" id="35763"/>
    <lineage>
        <taxon>Bacteria</taxon>
        <taxon>Bacillati</taxon>
        <taxon>Actinomycetota</taxon>
        <taxon>Actinomycetes</taxon>
        <taxon>Streptosporangiales</taxon>
        <taxon>Streptosporangiaceae</taxon>
        <taxon>Acrocarpospora</taxon>
    </lineage>
</organism>
<evidence type="ECO:0000313" key="2">
    <source>
        <dbReference type="EMBL" id="GES04280.1"/>
    </source>
</evidence>
<protein>
    <recommendedName>
        <fullName evidence="1">BON domain-containing protein</fullName>
    </recommendedName>
</protein>
<evidence type="ECO:0000313" key="3">
    <source>
        <dbReference type="Proteomes" id="UP000334990"/>
    </source>
</evidence>
<accession>A0A5M3W7R7</accession>
<sequence>MDSAATWTFWPPASGVPIPARGLACSEIIAIFMGGASMAACVSDGGACVLGTRFRIDLSILLRTKHLGFASTVRGSPCGMEIWDPPQYVAARIQRAIAEDERTNELGIKVDIRGDQLFLRGQVCEDDQRDRVAEVAAETAPGLVVHNEVTCVEVGEPGEQEVL</sequence>
<name>A0A5M3W7R7_9ACTN</name>
<dbReference type="EMBL" id="BLAD01000079">
    <property type="protein sequence ID" value="GES04280.1"/>
    <property type="molecule type" value="Genomic_DNA"/>
</dbReference>
<dbReference type="PROSITE" id="PS50914">
    <property type="entry name" value="BON"/>
    <property type="match status" value="1"/>
</dbReference>